<feature type="region of interest" description="Disordered" evidence="1">
    <location>
        <begin position="343"/>
        <end position="378"/>
    </location>
</feature>
<name>A0A8S4EA79_PLUXY</name>
<feature type="domain" description="Pre-C2HC" evidence="2">
    <location>
        <begin position="203"/>
        <end position="272"/>
    </location>
</feature>
<organism evidence="3 4">
    <name type="scientific">Plutella xylostella</name>
    <name type="common">Diamondback moth</name>
    <name type="synonym">Plutella maculipennis</name>
    <dbReference type="NCBI Taxonomy" id="51655"/>
    <lineage>
        <taxon>Eukaryota</taxon>
        <taxon>Metazoa</taxon>
        <taxon>Ecdysozoa</taxon>
        <taxon>Arthropoda</taxon>
        <taxon>Hexapoda</taxon>
        <taxon>Insecta</taxon>
        <taxon>Pterygota</taxon>
        <taxon>Neoptera</taxon>
        <taxon>Endopterygota</taxon>
        <taxon>Lepidoptera</taxon>
        <taxon>Glossata</taxon>
        <taxon>Ditrysia</taxon>
        <taxon>Yponomeutoidea</taxon>
        <taxon>Plutellidae</taxon>
        <taxon>Plutella</taxon>
    </lineage>
</organism>
<dbReference type="EMBL" id="CAJHNJ030000013">
    <property type="protein sequence ID" value="CAG9112187.1"/>
    <property type="molecule type" value="Genomic_DNA"/>
</dbReference>
<proteinExistence type="predicted"/>
<accession>A0A8S4EA79</accession>
<dbReference type="SMART" id="SM00596">
    <property type="entry name" value="PRE_C2HC"/>
    <property type="match status" value="1"/>
</dbReference>
<dbReference type="AlphaFoldDB" id="A0A8S4EA79"/>
<dbReference type="InterPro" id="IPR006579">
    <property type="entry name" value="Pre_C2HC_dom"/>
</dbReference>
<dbReference type="Proteomes" id="UP000653454">
    <property type="component" value="Unassembled WGS sequence"/>
</dbReference>
<evidence type="ECO:0000313" key="3">
    <source>
        <dbReference type="EMBL" id="CAG9112187.1"/>
    </source>
</evidence>
<feature type="compositionally biased region" description="Basic and acidic residues" evidence="1">
    <location>
        <begin position="348"/>
        <end position="357"/>
    </location>
</feature>
<gene>
    <name evidence="3" type="ORF">PLXY2_LOCUS4798</name>
</gene>
<sequence>MPLNLQAVRQYLTELRNSGGLHKDQAEKYRNVLMEILKNPEEELAECLKAFIEAKNQTSTNENDWQTIPILRNRYKRKKLNQTPSPDKELQLENRYSPLKIDDNSKQHTKAKPTVKKPPPIILYGIQNITKLNELIDGVLQKTQYNYKIVTKNQLRINCSDIDSYKKLLDLVREKELIGHTFTQKDQRPYRIVIKNLHPSTPIESIKEAIESTGNKVKGEIINARSGLDKTPLFTWFVNLEPSPNNSDVKKLKYIYHTSITIEDPIHKKVIPQCKRCQQYGHTRNNCMRPYRCVKCAENHSTTDCPIKDRNTPAICALCLQDHPANYKGCKVFLQIQQRKTTVKTHQKNSDKSHDTQAPKIPASTYNIPAPNKSEKPRRTYASIAANKDEENTPTKLEEILSKQAEKLDKLLDQMGSLMSLLTMLVTKLIN</sequence>
<reference evidence="3" key="1">
    <citation type="submission" date="2020-11" db="EMBL/GenBank/DDBJ databases">
        <authorList>
            <person name="Whiteford S."/>
        </authorList>
    </citation>
    <scope>NUCLEOTIDE SEQUENCE</scope>
</reference>
<protein>
    <submittedName>
        <fullName evidence="3">(diamondback moth) hypothetical protein</fullName>
    </submittedName>
</protein>
<keyword evidence="4" id="KW-1185">Reference proteome</keyword>
<dbReference type="Pfam" id="PF07530">
    <property type="entry name" value="PRE_C2HC"/>
    <property type="match status" value="1"/>
</dbReference>
<evidence type="ECO:0000256" key="1">
    <source>
        <dbReference type="SAM" id="MobiDB-lite"/>
    </source>
</evidence>
<comment type="caution">
    <text evidence="3">The sequence shown here is derived from an EMBL/GenBank/DDBJ whole genome shotgun (WGS) entry which is preliminary data.</text>
</comment>
<evidence type="ECO:0000313" key="4">
    <source>
        <dbReference type="Proteomes" id="UP000653454"/>
    </source>
</evidence>
<evidence type="ECO:0000259" key="2">
    <source>
        <dbReference type="SMART" id="SM00596"/>
    </source>
</evidence>